<reference evidence="1" key="4">
    <citation type="submission" date="2025-09" db="UniProtKB">
        <authorList>
            <consortium name="Ensembl"/>
        </authorList>
    </citation>
    <scope>IDENTIFICATION</scope>
</reference>
<dbReference type="EMBL" id="EAAA01001531">
    <property type="status" value="NOT_ANNOTATED_CDS"/>
    <property type="molecule type" value="Genomic_DNA"/>
</dbReference>
<reference evidence="1" key="2">
    <citation type="journal article" date="2008" name="Genome Biol.">
        <title>Improved genome assembly and evidence-based global gene model set for the chordate Ciona intestinalis: new insight into intron and operon populations.</title>
        <authorList>
            <person name="Satou Y."/>
            <person name="Mineta K."/>
            <person name="Ogasawara M."/>
            <person name="Sasakura Y."/>
            <person name="Shoguchi E."/>
            <person name="Ueno K."/>
            <person name="Yamada L."/>
            <person name="Matsumoto J."/>
            <person name="Wasserscheid J."/>
            <person name="Dewar K."/>
            <person name="Wiley G.B."/>
            <person name="Macmil S.L."/>
            <person name="Roe B.A."/>
            <person name="Zeller R.W."/>
            <person name="Hastings K.E."/>
            <person name="Lemaire P."/>
            <person name="Lindquist E."/>
            <person name="Endo T."/>
            <person name="Hotta K."/>
            <person name="Inaba K."/>
        </authorList>
    </citation>
    <scope>NUCLEOTIDE SEQUENCE [LARGE SCALE GENOMIC DNA]</scope>
    <source>
        <strain evidence="1">wild type</strain>
    </source>
</reference>
<organism evidence="1 2">
    <name type="scientific">Ciona intestinalis</name>
    <name type="common">Transparent sea squirt</name>
    <name type="synonym">Ascidia intestinalis</name>
    <dbReference type="NCBI Taxonomy" id="7719"/>
    <lineage>
        <taxon>Eukaryota</taxon>
        <taxon>Metazoa</taxon>
        <taxon>Chordata</taxon>
        <taxon>Tunicata</taxon>
        <taxon>Ascidiacea</taxon>
        <taxon>Phlebobranchia</taxon>
        <taxon>Cionidae</taxon>
        <taxon>Ciona</taxon>
    </lineage>
</organism>
<protein>
    <submittedName>
        <fullName evidence="1">Uncharacterized protein</fullName>
    </submittedName>
</protein>
<reference evidence="2" key="1">
    <citation type="journal article" date="2002" name="Science">
        <title>The draft genome of Ciona intestinalis: insights into chordate and vertebrate origins.</title>
        <authorList>
            <person name="Dehal P."/>
            <person name="Satou Y."/>
            <person name="Campbell R.K."/>
            <person name="Chapman J."/>
            <person name="Degnan B."/>
            <person name="De Tomaso A."/>
            <person name="Davidson B."/>
            <person name="Di Gregorio A."/>
            <person name="Gelpke M."/>
            <person name="Goodstein D.M."/>
            <person name="Harafuji N."/>
            <person name="Hastings K.E."/>
            <person name="Ho I."/>
            <person name="Hotta K."/>
            <person name="Huang W."/>
            <person name="Kawashima T."/>
            <person name="Lemaire P."/>
            <person name="Martinez D."/>
            <person name="Meinertzhagen I.A."/>
            <person name="Necula S."/>
            <person name="Nonaka M."/>
            <person name="Putnam N."/>
            <person name="Rash S."/>
            <person name="Saiga H."/>
            <person name="Satake M."/>
            <person name="Terry A."/>
            <person name="Yamada L."/>
            <person name="Wang H.G."/>
            <person name="Awazu S."/>
            <person name="Azumi K."/>
            <person name="Boore J."/>
            <person name="Branno M."/>
            <person name="Chin-Bow S."/>
            <person name="DeSantis R."/>
            <person name="Doyle S."/>
            <person name="Francino P."/>
            <person name="Keys D.N."/>
            <person name="Haga S."/>
            <person name="Hayashi H."/>
            <person name="Hino K."/>
            <person name="Imai K.S."/>
            <person name="Inaba K."/>
            <person name="Kano S."/>
            <person name="Kobayashi K."/>
            <person name="Kobayashi M."/>
            <person name="Lee B.I."/>
            <person name="Makabe K.W."/>
            <person name="Manohar C."/>
            <person name="Matassi G."/>
            <person name="Medina M."/>
            <person name="Mochizuki Y."/>
            <person name="Mount S."/>
            <person name="Morishita T."/>
            <person name="Miura S."/>
            <person name="Nakayama A."/>
            <person name="Nishizaka S."/>
            <person name="Nomoto H."/>
            <person name="Ohta F."/>
            <person name="Oishi K."/>
            <person name="Rigoutsos I."/>
            <person name="Sano M."/>
            <person name="Sasaki A."/>
            <person name="Sasakura Y."/>
            <person name="Shoguchi E."/>
            <person name="Shin-i T."/>
            <person name="Spagnuolo A."/>
            <person name="Stainier D."/>
            <person name="Suzuki M.M."/>
            <person name="Tassy O."/>
            <person name="Takatori N."/>
            <person name="Tokuoka M."/>
            <person name="Yagi K."/>
            <person name="Yoshizaki F."/>
            <person name="Wada S."/>
            <person name="Zhang C."/>
            <person name="Hyatt P.D."/>
            <person name="Larimer F."/>
            <person name="Detter C."/>
            <person name="Doggett N."/>
            <person name="Glavina T."/>
            <person name="Hawkins T."/>
            <person name="Richardson P."/>
            <person name="Lucas S."/>
            <person name="Kohara Y."/>
            <person name="Levine M."/>
            <person name="Satoh N."/>
            <person name="Rokhsar D.S."/>
        </authorList>
    </citation>
    <scope>NUCLEOTIDE SEQUENCE [LARGE SCALE GENOMIC DNA]</scope>
</reference>
<name>H2XTY1_CIOIN</name>
<dbReference type="Proteomes" id="UP000008144">
    <property type="component" value="Chromosome 2"/>
</dbReference>
<sequence>MCLEQAFRFRVTVPLISSAAISLFVLPRFATRPLLPCRNVHFFVSGC</sequence>
<dbReference type="InParanoid" id="H2XTY1"/>
<dbReference type="EMBL" id="EAAA01001532">
    <property type="status" value="NOT_ANNOTATED_CDS"/>
    <property type="molecule type" value="Genomic_DNA"/>
</dbReference>
<accession>H2XTY1</accession>
<dbReference type="AlphaFoldDB" id="H2XTY1"/>
<proteinExistence type="predicted"/>
<evidence type="ECO:0000313" key="1">
    <source>
        <dbReference type="Ensembl" id="ENSCINP00000033115.1"/>
    </source>
</evidence>
<evidence type="ECO:0000313" key="2">
    <source>
        <dbReference type="Proteomes" id="UP000008144"/>
    </source>
</evidence>
<keyword evidence="2" id="KW-1185">Reference proteome</keyword>
<dbReference type="Ensembl" id="ENSCINT00000035601.1">
    <property type="protein sequence ID" value="ENSCINP00000033115.1"/>
    <property type="gene ID" value="ENSCING00000020083.1"/>
</dbReference>
<dbReference type="HOGENOM" id="CLU_3175121_0_0_1"/>
<reference evidence="1" key="3">
    <citation type="submission" date="2025-08" db="UniProtKB">
        <authorList>
            <consortium name="Ensembl"/>
        </authorList>
    </citation>
    <scope>IDENTIFICATION</scope>
</reference>